<name>A0A7I7QPH7_9MYCO</name>
<accession>A0A7I7QPH7</accession>
<proteinExistence type="predicted"/>
<dbReference type="KEGG" id="msei:MSEDJ_23170"/>
<feature type="compositionally biased region" description="Polar residues" evidence="1">
    <location>
        <begin position="506"/>
        <end position="522"/>
    </location>
</feature>
<feature type="domain" description="PE-PPE" evidence="2">
    <location>
        <begin position="88"/>
        <end position="263"/>
    </location>
</feature>
<reference evidence="3 4" key="1">
    <citation type="journal article" date="2019" name="Emerg. Microbes Infect.">
        <title>Comprehensive subspecies identification of 175 nontuberculous mycobacteria species based on 7547 genomic profiles.</title>
        <authorList>
            <person name="Matsumoto Y."/>
            <person name="Kinjo T."/>
            <person name="Motooka D."/>
            <person name="Nabeya D."/>
            <person name="Jung N."/>
            <person name="Uechi K."/>
            <person name="Horii T."/>
            <person name="Iida T."/>
            <person name="Fujita J."/>
            <person name="Nakamura S."/>
        </authorList>
    </citation>
    <scope>NUCLEOTIDE SEQUENCE [LARGE SCALE GENOMIC DNA]</scope>
    <source>
        <strain evidence="3 4">JCM 17899</strain>
    </source>
</reference>
<evidence type="ECO:0000256" key="1">
    <source>
        <dbReference type="SAM" id="MobiDB-lite"/>
    </source>
</evidence>
<feature type="region of interest" description="Disordered" evidence="1">
    <location>
        <begin position="477"/>
        <end position="537"/>
    </location>
</feature>
<dbReference type="SUPFAM" id="SSF53474">
    <property type="entry name" value="alpha/beta-Hydrolases"/>
    <property type="match status" value="1"/>
</dbReference>
<feature type="compositionally biased region" description="Polar residues" evidence="1">
    <location>
        <begin position="442"/>
        <end position="453"/>
    </location>
</feature>
<dbReference type="InterPro" id="IPR029058">
    <property type="entry name" value="AB_hydrolase_fold"/>
</dbReference>
<feature type="compositionally biased region" description="Low complexity" evidence="1">
    <location>
        <begin position="423"/>
        <end position="441"/>
    </location>
</feature>
<dbReference type="Gene3D" id="3.40.50.1820">
    <property type="entry name" value="alpha/beta hydrolase"/>
    <property type="match status" value="1"/>
</dbReference>
<dbReference type="Pfam" id="PF08237">
    <property type="entry name" value="PE-PPE"/>
    <property type="match status" value="1"/>
</dbReference>
<evidence type="ECO:0000313" key="4">
    <source>
        <dbReference type="Proteomes" id="UP000467193"/>
    </source>
</evidence>
<dbReference type="AlphaFoldDB" id="A0A7I7QPH7"/>
<sequence length="537" mass="55462">MIVLRMRKALRAGYLATLSLLGAVVLLIGSAFSAALAFGAIGLIVQGTGTPNANIVNNYLENARNRYLQGTACTNAFNCGTVAEGVPDPTLQGINYPASFFPLSFIPGWCRSGPDGCDKWDVSVGKGAVGLQEQLDYALTQTSDDIVVFGYSQGGAVVSNVLNDYIKAIPVDAQKKRIQIVTIGGIETPDGGLWSRLSPLGFIPYFDITFGPPMTPDPLVKQTVMSFHFDPVGDAPRYFGNPFALLNAVAALETVHGFYLTPNGNGPTETLPYGYTPETLPAAIACNVGVNCRVDSYGNQYVVIQATSLPIADFIYGSVPSGLRPLIKPVLELVAPAYRVLAELGYDYSGDPSVATPLSILPFNPLTFNPVKVGLDLVGAVGQGVNNALGGGTSLSPLNPPEGAVAPNLPLQPVQGNQAAGESPTATTGSARAARSSDSVAETTTSLADVGNPTATLQAKKPLTNVIRQSMQATVGRSGLSVPGDAGQEIGGLRGSGTEDAAVPNGLNTVAGKQSEPATSQPLKAATNDGTPGQAAA</sequence>
<evidence type="ECO:0000259" key="2">
    <source>
        <dbReference type="Pfam" id="PF08237"/>
    </source>
</evidence>
<gene>
    <name evidence="3" type="ORF">MSEDJ_23170</name>
</gene>
<feature type="region of interest" description="Disordered" evidence="1">
    <location>
        <begin position="392"/>
        <end position="453"/>
    </location>
</feature>
<evidence type="ECO:0000313" key="3">
    <source>
        <dbReference type="EMBL" id="BBY28221.1"/>
    </source>
</evidence>
<keyword evidence="4" id="KW-1185">Reference proteome</keyword>
<dbReference type="InterPro" id="IPR013228">
    <property type="entry name" value="PE-PPE_C"/>
</dbReference>
<dbReference type="Proteomes" id="UP000467193">
    <property type="component" value="Chromosome"/>
</dbReference>
<dbReference type="EMBL" id="AP022588">
    <property type="protein sequence ID" value="BBY28221.1"/>
    <property type="molecule type" value="Genomic_DNA"/>
</dbReference>
<organism evidence="3 4">
    <name type="scientific">Mycolicibacterium sediminis</name>
    <dbReference type="NCBI Taxonomy" id="1286180"/>
    <lineage>
        <taxon>Bacteria</taxon>
        <taxon>Bacillati</taxon>
        <taxon>Actinomycetota</taxon>
        <taxon>Actinomycetes</taxon>
        <taxon>Mycobacteriales</taxon>
        <taxon>Mycobacteriaceae</taxon>
        <taxon>Mycolicibacterium</taxon>
    </lineage>
</organism>
<protein>
    <submittedName>
        <fullName evidence="3">PE-PPE domain-containing protein</fullName>
    </submittedName>
</protein>